<keyword evidence="5 7" id="KW-1133">Transmembrane helix</keyword>
<feature type="transmembrane region" description="Helical" evidence="7">
    <location>
        <begin position="311"/>
        <end position="329"/>
    </location>
</feature>
<evidence type="ECO:0000256" key="4">
    <source>
        <dbReference type="ARBA" id="ARBA00022692"/>
    </source>
</evidence>
<evidence type="ECO:0000259" key="8">
    <source>
        <dbReference type="Pfam" id="PF06808"/>
    </source>
</evidence>
<keyword evidence="2" id="KW-1003">Cell membrane</keyword>
<feature type="transmembrane region" description="Helical" evidence="7">
    <location>
        <begin position="394"/>
        <end position="414"/>
    </location>
</feature>
<keyword evidence="4 7" id="KW-0812">Transmembrane</keyword>
<comment type="subunit">
    <text evidence="7">The complex comprises the extracytoplasmic solute receptor protein and the two transmembrane proteins.</text>
</comment>
<feature type="transmembrane region" description="Helical" evidence="7">
    <location>
        <begin position="334"/>
        <end position="351"/>
    </location>
</feature>
<feature type="transmembrane region" description="Helical" evidence="7">
    <location>
        <begin position="53"/>
        <end position="71"/>
    </location>
</feature>
<feature type="transmembrane region" description="Helical" evidence="7">
    <location>
        <begin position="270"/>
        <end position="291"/>
    </location>
</feature>
<evidence type="ECO:0000313" key="10">
    <source>
        <dbReference type="Proteomes" id="UP000518892"/>
    </source>
</evidence>
<dbReference type="Proteomes" id="UP000518892">
    <property type="component" value="Unassembled WGS sequence"/>
</dbReference>
<dbReference type="AlphaFoldDB" id="A0A7W5EW59"/>
<keyword evidence="3 7" id="KW-0997">Cell inner membrane</keyword>
<name>A0A7W5EW59_9GAMM</name>
<organism evidence="9 10">
    <name type="scientific">Halomonas stenophila</name>
    <dbReference type="NCBI Taxonomy" id="795312"/>
    <lineage>
        <taxon>Bacteria</taxon>
        <taxon>Pseudomonadati</taxon>
        <taxon>Pseudomonadota</taxon>
        <taxon>Gammaproteobacteria</taxon>
        <taxon>Oceanospirillales</taxon>
        <taxon>Halomonadaceae</taxon>
        <taxon>Halomonas</taxon>
    </lineage>
</organism>
<dbReference type="EMBL" id="JACHXR010000009">
    <property type="protein sequence ID" value="MBB3232132.1"/>
    <property type="molecule type" value="Genomic_DNA"/>
</dbReference>
<dbReference type="RefSeq" id="WP_183384581.1">
    <property type="nucleotide sequence ID" value="NZ_JACHXR010000009.1"/>
</dbReference>
<feature type="transmembrane region" description="Helical" evidence="7">
    <location>
        <begin position="239"/>
        <end position="258"/>
    </location>
</feature>
<feature type="transmembrane region" description="Helical" evidence="7">
    <location>
        <begin position="357"/>
        <end position="382"/>
    </location>
</feature>
<dbReference type="InterPro" id="IPR004681">
    <property type="entry name" value="TRAP_DctM"/>
</dbReference>
<evidence type="ECO:0000256" key="5">
    <source>
        <dbReference type="ARBA" id="ARBA00022989"/>
    </source>
</evidence>
<dbReference type="PANTHER" id="PTHR33362">
    <property type="entry name" value="SIALIC ACID TRAP TRANSPORTER PERMEASE PROTEIN SIAT-RELATED"/>
    <property type="match status" value="1"/>
</dbReference>
<dbReference type="PIRSF" id="PIRSF006066">
    <property type="entry name" value="HI0050"/>
    <property type="match status" value="1"/>
</dbReference>
<keyword evidence="6 7" id="KW-0472">Membrane</keyword>
<dbReference type="GO" id="GO:0005886">
    <property type="term" value="C:plasma membrane"/>
    <property type="evidence" value="ECO:0007669"/>
    <property type="project" value="UniProtKB-SubCell"/>
</dbReference>
<reference evidence="9 10" key="1">
    <citation type="submission" date="2020-08" db="EMBL/GenBank/DDBJ databases">
        <title>Genomic Encyclopedia of Type Strains, Phase III (KMG-III): the genomes of soil and plant-associated and newly described type strains.</title>
        <authorList>
            <person name="Whitman W."/>
        </authorList>
    </citation>
    <scope>NUCLEOTIDE SEQUENCE [LARGE SCALE GENOMIC DNA]</scope>
    <source>
        <strain evidence="9 10">CECT 7744</strain>
    </source>
</reference>
<evidence type="ECO:0000256" key="3">
    <source>
        <dbReference type="ARBA" id="ARBA00022519"/>
    </source>
</evidence>
<dbReference type="InterPro" id="IPR010656">
    <property type="entry name" value="DctM"/>
</dbReference>
<protein>
    <recommendedName>
        <fullName evidence="7">TRAP transporter large permease protein</fullName>
    </recommendedName>
</protein>
<dbReference type="NCBIfam" id="TIGR00786">
    <property type="entry name" value="dctM"/>
    <property type="match status" value="1"/>
</dbReference>
<keyword evidence="10" id="KW-1185">Reference proteome</keyword>
<evidence type="ECO:0000313" key="9">
    <source>
        <dbReference type="EMBL" id="MBB3232132.1"/>
    </source>
</evidence>
<dbReference type="Pfam" id="PF06808">
    <property type="entry name" value="DctM"/>
    <property type="match status" value="1"/>
</dbReference>
<keyword evidence="7" id="KW-0813">Transport</keyword>
<comment type="similarity">
    <text evidence="7">Belongs to the TRAP transporter large permease family.</text>
</comment>
<feature type="transmembrane region" description="Helical" evidence="7">
    <location>
        <begin position="83"/>
        <end position="104"/>
    </location>
</feature>
<proteinExistence type="inferred from homology"/>
<feature type="domain" description="TRAP C4-dicarboxylate transport system permease DctM subunit" evidence="8">
    <location>
        <begin position="8"/>
        <end position="415"/>
    </location>
</feature>
<feature type="transmembrane region" description="Helical" evidence="7">
    <location>
        <begin position="169"/>
        <end position="192"/>
    </location>
</feature>
<evidence type="ECO:0000256" key="7">
    <source>
        <dbReference type="RuleBase" id="RU369079"/>
    </source>
</evidence>
<accession>A0A7W5EW59</accession>
<evidence type="ECO:0000256" key="6">
    <source>
        <dbReference type="ARBA" id="ARBA00023136"/>
    </source>
</evidence>
<dbReference type="GO" id="GO:0022857">
    <property type="term" value="F:transmembrane transporter activity"/>
    <property type="evidence" value="ECO:0007669"/>
    <property type="project" value="UniProtKB-UniRule"/>
</dbReference>
<gene>
    <name evidence="9" type="ORF">FHR97_003000</name>
</gene>
<feature type="transmembrane region" description="Helical" evidence="7">
    <location>
        <begin position="7"/>
        <end position="33"/>
    </location>
</feature>
<comment type="caution">
    <text evidence="9">The sequence shown here is derived from an EMBL/GenBank/DDBJ whole genome shotgun (WGS) entry which is preliminary data.</text>
</comment>
<evidence type="ECO:0000256" key="2">
    <source>
        <dbReference type="ARBA" id="ARBA00022475"/>
    </source>
</evidence>
<dbReference type="PANTHER" id="PTHR33362:SF3">
    <property type="entry name" value="SIALIC ACID TRAP TRANSPORTER PERMEASE PROTEIN SIAT"/>
    <property type="match status" value="1"/>
</dbReference>
<evidence type="ECO:0000256" key="1">
    <source>
        <dbReference type="ARBA" id="ARBA00004429"/>
    </source>
</evidence>
<feature type="transmembrane region" description="Helical" evidence="7">
    <location>
        <begin position="215"/>
        <end position="233"/>
    </location>
</feature>
<comment type="function">
    <text evidence="7">Part of the tripartite ATP-independent periplasmic (TRAP) transport system.</text>
</comment>
<sequence length="424" mass="44795">MNAAIGLSLIILFSLGVPIAVSIVLASIIGIEFFSRLPLLLVPQQMFVGIDNFPLMAIPFFILAGNLMAAGGISRRLVDLAKALVGGLQGGLAMTCVLTCMMFAAVSGSSVATTFAIGSILIPAMVKHDYPRPLAASIQASSAELGVLIPPSIPLILYGVSTDTSIGKLFIAGIGPGLLIGGALLLFLYLFCKIRGYGLRDREDRHDFPTAFKRAWAALLMPVVVIGGIYGGVFTPTEASAVAVVYALIVGGLIYRELPLAELFPIFKESVISTAAVMLIIAAAALFSFLISRSGLPGEVASWVTEVFDSPLAFLLAVNVMLLVVGMFIETSAAILVLAPIFTPIAVQYGIDPVHFGLIIVVNLALGMFTPPLGVNLFAACAVARLSVDQLLPWLMRFVLVVLACLLAITYLPWISLGLVDLLY</sequence>
<comment type="subcellular location">
    <subcellularLocation>
        <location evidence="1 7">Cell inner membrane</location>
        <topology evidence="1 7">Multi-pass membrane protein</topology>
    </subcellularLocation>
</comment>